<dbReference type="WBParaSite" id="BXY_0819300.1">
    <property type="protein sequence ID" value="BXY_0819300.1"/>
    <property type="gene ID" value="BXY_0819300"/>
</dbReference>
<dbReference type="EMBL" id="CAJFDI010000004">
    <property type="protein sequence ID" value="CAD5227551.1"/>
    <property type="molecule type" value="Genomic_DNA"/>
</dbReference>
<gene>
    <name evidence="1" type="ORF">BXYJ_LOCUS10006</name>
</gene>
<dbReference type="Proteomes" id="UP000095284">
    <property type="component" value="Unplaced"/>
</dbReference>
<evidence type="ECO:0000313" key="2">
    <source>
        <dbReference type="Proteomes" id="UP000095284"/>
    </source>
</evidence>
<dbReference type="Proteomes" id="UP000582659">
    <property type="component" value="Unassembled WGS sequence"/>
</dbReference>
<protein>
    <submittedName>
        <fullName evidence="1">(pine wood nematode) hypothetical protein</fullName>
    </submittedName>
</protein>
<dbReference type="EMBL" id="CAJFCV020000004">
    <property type="protein sequence ID" value="CAG9117879.1"/>
    <property type="molecule type" value="Genomic_DNA"/>
</dbReference>
<dbReference type="OrthoDB" id="10631357at2759"/>
<dbReference type="Proteomes" id="UP000659654">
    <property type="component" value="Unassembled WGS sequence"/>
</dbReference>
<evidence type="ECO:0000313" key="4">
    <source>
        <dbReference type="WBParaSite" id="BXY_0819300.1"/>
    </source>
</evidence>
<proteinExistence type="predicted"/>
<name>A0A1I7S5A8_BURXY</name>
<dbReference type="AlphaFoldDB" id="A0A1I7S5A8"/>
<organism evidence="2 4">
    <name type="scientific">Bursaphelenchus xylophilus</name>
    <name type="common">Pinewood nematode worm</name>
    <name type="synonym">Aphelenchoides xylophilus</name>
    <dbReference type="NCBI Taxonomy" id="6326"/>
    <lineage>
        <taxon>Eukaryota</taxon>
        <taxon>Metazoa</taxon>
        <taxon>Ecdysozoa</taxon>
        <taxon>Nematoda</taxon>
        <taxon>Chromadorea</taxon>
        <taxon>Rhabditida</taxon>
        <taxon>Tylenchina</taxon>
        <taxon>Tylenchomorpha</taxon>
        <taxon>Aphelenchoidea</taxon>
        <taxon>Aphelenchoididae</taxon>
        <taxon>Bursaphelenchus</taxon>
    </lineage>
</organism>
<reference evidence="4" key="1">
    <citation type="submission" date="2016-11" db="UniProtKB">
        <authorList>
            <consortium name="WormBaseParasite"/>
        </authorList>
    </citation>
    <scope>IDENTIFICATION</scope>
</reference>
<accession>A0A1I7S5A8</accession>
<keyword evidence="3" id="KW-1185">Reference proteome</keyword>
<reference evidence="1" key="2">
    <citation type="submission" date="2020-09" db="EMBL/GenBank/DDBJ databases">
        <authorList>
            <person name="Kikuchi T."/>
        </authorList>
    </citation>
    <scope>NUCLEOTIDE SEQUENCE</scope>
    <source>
        <strain evidence="1">Ka4C1</strain>
    </source>
</reference>
<evidence type="ECO:0000313" key="3">
    <source>
        <dbReference type="Proteomes" id="UP000659654"/>
    </source>
</evidence>
<evidence type="ECO:0000313" key="1">
    <source>
        <dbReference type="EMBL" id="CAD5227551.1"/>
    </source>
</evidence>
<sequence>MDFQFNSEWLNLYQSLVSAQNSFNPELPSPSNCPTLGLPDLTQLSQYDLAQLNSPDLQQISPDLIQHNFHDPNQVGSSQNVGLDFSNSLAQSQLDMSNFDLSNFALPSSFTLQSAPPTPQTPSFQFQPSLYSPALQTTSVDVMAPNRTGTTFQLNLPPIDFRGNGSNPWVNHVGVYKMPNTTTTPTLQPPAKLTVMKGDKEGVKLLMDRTVILHRKLDNCIANWTFAYHDRFMREWLQRNFYIYGTSIVCSKVVTNEGYVFGMYVMDKVETANNLMKLAARFSVVDGNPNYSIKVTSSESLVMAFSAAVKVESKTGRKKAKDVEEAVSDVFSLMMNPVKPAVPQYAQPRNVFFQ</sequence>